<dbReference type="InterPro" id="IPR036444">
    <property type="entry name" value="PLipase_A2_dom_sf"/>
</dbReference>
<dbReference type="Proteomes" id="UP000095281">
    <property type="component" value="Unplaced"/>
</dbReference>
<accession>A0A1I8B0F9</accession>
<dbReference type="AlphaFoldDB" id="A0A1I8B0F9"/>
<keyword evidence="1" id="KW-0812">Transmembrane</keyword>
<dbReference type="SUPFAM" id="SSF48619">
    <property type="entry name" value="Phospholipase A2, PLA2"/>
    <property type="match status" value="1"/>
</dbReference>
<dbReference type="InterPro" id="IPR053322">
    <property type="entry name" value="PLA2-like"/>
</dbReference>
<dbReference type="GO" id="GO:0006644">
    <property type="term" value="P:phospholipid metabolic process"/>
    <property type="evidence" value="ECO:0007669"/>
    <property type="project" value="InterPro"/>
</dbReference>
<proteinExistence type="predicted"/>
<dbReference type="WBParaSite" id="MhA1_Contig1145.frz3.gene1">
    <property type="protein sequence ID" value="MhA1_Contig1145.frz3.gene1"/>
    <property type="gene ID" value="MhA1_Contig1145.frz3.gene1"/>
</dbReference>
<dbReference type="GO" id="GO:0004623">
    <property type="term" value="F:phospholipase A2 activity"/>
    <property type="evidence" value="ECO:0007669"/>
    <property type="project" value="InterPro"/>
</dbReference>
<evidence type="ECO:0000256" key="1">
    <source>
        <dbReference type="SAM" id="Phobius"/>
    </source>
</evidence>
<reference evidence="3" key="1">
    <citation type="submission" date="2016-11" db="UniProtKB">
        <authorList>
            <consortium name="WormBaseParasite"/>
        </authorList>
    </citation>
    <scope>IDENTIFICATION</scope>
</reference>
<dbReference type="PANTHER" id="PTHR34228">
    <property type="entry name" value="PROTEIN CBG09474-RELATED"/>
    <property type="match status" value="1"/>
</dbReference>
<dbReference type="GO" id="GO:0050482">
    <property type="term" value="P:arachidonate secretion"/>
    <property type="evidence" value="ECO:0007669"/>
    <property type="project" value="InterPro"/>
</dbReference>
<keyword evidence="1" id="KW-1133">Transmembrane helix</keyword>
<sequence>MINHNLFLNIIFIILIFKYYFCESNNQNLTFLQQNTTKNIYEIKKENNTIIETTTKNLGEEEEEGPAWACGTDDFIRMVAESTIEKDCPDKKRPINNCCVSHDSCYDDQKGRKYCDDIFCECLEIASAGNEECSKVDTKMFCDLVREFGESFYNASAHVTNVTSTIDNSNNYETTTEGENVWACGKDDFTENVTSGNVKCTDDGIAFCDLVKLFGGPAYKASGTHKSTSTISNSM</sequence>
<keyword evidence="1" id="KW-0472">Membrane</keyword>
<feature type="transmembrane region" description="Helical" evidence="1">
    <location>
        <begin position="6"/>
        <end position="22"/>
    </location>
</feature>
<protein>
    <submittedName>
        <fullName evidence="3">Uncharacterized protein</fullName>
    </submittedName>
</protein>
<keyword evidence="2" id="KW-1185">Reference proteome</keyword>
<evidence type="ECO:0000313" key="3">
    <source>
        <dbReference type="WBParaSite" id="MhA1_Contig1145.frz3.gene1"/>
    </source>
</evidence>
<organism evidence="2 3">
    <name type="scientific">Meloidogyne hapla</name>
    <name type="common">Root-knot nematode worm</name>
    <dbReference type="NCBI Taxonomy" id="6305"/>
    <lineage>
        <taxon>Eukaryota</taxon>
        <taxon>Metazoa</taxon>
        <taxon>Ecdysozoa</taxon>
        <taxon>Nematoda</taxon>
        <taxon>Chromadorea</taxon>
        <taxon>Rhabditida</taxon>
        <taxon>Tylenchina</taxon>
        <taxon>Tylenchomorpha</taxon>
        <taxon>Tylenchoidea</taxon>
        <taxon>Meloidogynidae</taxon>
        <taxon>Meloidogyninae</taxon>
        <taxon>Meloidogyne</taxon>
    </lineage>
</organism>
<evidence type="ECO:0000313" key="2">
    <source>
        <dbReference type="Proteomes" id="UP000095281"/>
    </source>
</evidence>
<name>A0A1I8B0F9_MELHA</name>
<dbReference type="PANTHER" id="PTHR34228:SF3">
    <property type="entry name" value="PHOSPHOLIPASE A2-LIKE PROTEIN Y52B11A.8"/>
    <property type="match status" value="1"/>
</dbReference>